<evidence type="ECO:0008006" key="4">
    <source>
        <dbReference type="Google" id="ProtNLM"/>
    </source>
</evidence>
<reference evidence="2 3" key="1">
    <citation type="submission" date="2015-09" db="EMBL/GenBank/DDBJ databases">
        <title>Host preference determinants of Valsa canker pathogens revealed by comparative genomics.</title>
        <authorList>
            <person name="Yin Z."/>
            <person name="Huang L."/>
        </authorList>
    </citation>
    <scope>NUCLEOTIDE SEQUENCE [LARGE SCALE GENOMIC DNA]</scope>
    <source>
        <strain evidence="2 3">03-1</strain>
    </source>
</reference>
<feature type="region of interest" description="Disordered" evidence="1">
    <location>
        <begin position="1"/>
        <end position="21"/>
    </location>
</feature>
<sequence>MSSQGDDGHQSVPPSTDILPAPVEQTQDMGVPTQPIPAHAPAQHVPVCMYVGDCATGSQLRKAISHLFGRNKLCTKAIPTHIWVHLCRKHYQRTRYRDVNGYAFRQVGLVLDQIQRVQDWSDDNVRNNRRGDGVLRHWTLQARKREARRLQNASRKRPIDLDEEDDDDTSPGNAIPIWLQDRLNQQYSTPRMRGIIEDIQSRMINEEIKQIPDIEILPEIARDMDRARNTKAKPKAPRNGAGHGYSKSDMSFSQDPKRTRTGASPFDMQNMRQSLSPQENNAFTTYPQSQANTSSWSHVLFGNGNNNDNLPQVLPIPVPQRNISPSLNGGGQQAFPAQGRTPHARSMSDNTRLYASGLHRRRRASQQQRDMLLDYTLPTGFDHGQVNQIYGANANGNSYAGNTSGPSAAAFTPVTGGPPDLSPPRNNHARLQSTPSFRQMPMGYQTHMQQQQQQATIQQQHPSMNGGPQSLNSMPTMGNNNNIARRVIPSYPSYTTYPNTRNTGVIHHPGPYNSQYPFQNLGQQSANQGNNGVPSRYPQQPTAYNGGSGIDYFKQPGPRY</sequence>
<dbReference type="STRING" id="356882.A0A423VMZ5"/>
<gene>
    <name evidence="2" type="ORF">VMCG_09105</name>
</gene>
<feature type="compositionally biased region" description="Polar residues" evidence="1">
    <location>
        <begin position="520"/>
        <end position="545"/>
    </location>
</feature>
<dbReference type="EMBL" id="LKEA01000050">
    <property type="protein sequence ID" value="ROV92368.1"/>
    <property type="molecule type" value="Genomic_DNA"/>
</dbReference>
<dbReference type="OrthoDB" id="4161595at2759"/>
<evidence type="ECO:0000256" key="1">
    <source>
        <dbReference type="SAM" id="MobiDB-lite"/>
    </source>
</evidence>
<proteinExistence type="predicted"/>
<dbReference type="Proteomes" id="UP000283895">
    <property type="component" value="Unassembled WGS sequence"/>
</dbReference>
<organism evidence="2 3">
    <name type="scientific">Cytospora schulzeri</name>
    <dbReference type="NCBI Taxonomy" id="448051"/>
    <lineage>
        <taxon>Eukaryota</taxon>
        <taxon>Fungi</taxon>
        <taxon>Dikarya</taxon>
        <taxon>Ascomycota</taxon>
        <taxon>Pezizomycotina</taxon>
        <taxon>Sordariomycetes</taxon>
        <taxon>Sordariomycetidae</taxon>
        <taxon>Diaporthales</taxon>
        <taxon>Cytosporaceae</taxon>
        <taxon>Cytospora</taxon>
    </lineage>
</organism>
<comment type="caution">
    <text evidence="2">The sequence shown here is derived from an EMBL/GenBank/DDBJ whole genome shotgun (WGS) entry which is preliminary data.</text>
</comment>
<evidence type="ECO:0000313" key="3">
    <source>
        <dbReference type="Proteomes" id="UP000283895"/>
    </source>
</evidence>
<name>A0A423VMZ5_9PEZI</name>
<feature type="region of interest" description="Disordered" evidence="1">
    <location>
        <begin position="228"/>
        <end position="264"/>
    </location>
</feature>
<keyword evidence="3" id="KW-1185">Reference proteome</keyword>
<accession>A0A423VMZ5</accession>
<protein>
    <recommendedName>
        <fullName evidence="4">ORP1 like protein</fullName>
    </recommendedName>
</protein>
<evidence type="ECO:0000313" key="2">
    <source>
        <dbReference type="EMBL" id="ROV92368.1"/>
    </source>
</evidence>
<feature type="region of interest" description="Disordered" evidence="1">
    <location>
        <begin position="520"/>
        <end position="560"/>
    </location>
</feature>
<dbReference type="AlphaFoldDB" id="A0A423VMZ5"/>
<feature type="region of interest" description="Disordered" evidence="1">
    <location>
        <begin position="148"/>
        <end position="177"/>
    </location>
</feature>